<organism evidence="2 3">
    <name type="scientific">Datura stramonium</name>
    <name type="common">Jimsonweed</name>
    <name type="synonym">Common thornapple</name>
    <dbReference type="NCBI Taxonomy" id="4076"/>
    <lineage>
        <taxon>Eukaryota</taxon>
        <taxon>Viridiplantae</taxon>
        <taxon>Streptophyta</taxon>
        <taxon>Embryophyta</taxon>
        <taxon>Tracheophyta</taxon>
        <taxon>Spermatophyta</taxon>
        <taxon>Magnoliopsida</taxon>
        <taxon>eudicotyledons</taxon>
        <taxon>Gunneridae</taxon>
        <taxon>Pentapetalae</taxon>
        <taxon>asterids</taxon>
        <taxon>lamiids</taxon>
        <taxon>Solanales</taxon>
        <taxon>Solanaceae</taxon>
        <taxon>Solanoideae</taxon>
        <taxon>Datureae</taxon>
        <taxon>Datura</taxon>
    </lineage>
</organism>
<dbReference type="SUPFAM" id="SSF52777">
    <property type="entry name" value="CoA-dependent acyltransferases"/>
    <property type="match status" value="1"/>
</dbReference>
<feature type="domain" description="2-oxoacid dehydrogenase acyltransferase catalytic" evidence="1">
    <location>
        <begin position="26"/>
        <end position="61"/>
    </location>
</feature>
<evidence type="ECO:0000313" key="2">
    <source>
        <dbReference type="EMBL" id="MCE2056065.1"/>
    </source>
</evidence>
<accession>A0ABS8W4H5</accession>
<dbReference type="InterPro" id="IPR001078">
    <property type="entry name" value="2-oxoacid_DH_actylTfrase"/>
</dbReference>
<evidence type="ECO:0000313" key="3">
    <source>
        <dbReference type="Proteomes" id="UP000823775"/>
    </source>
</evidence>
<sequence>MNKEIDQKQKNFKGNRRTSINYYLAAELKVNVTADHRIIYGADLAAFLQTFSKIVENPESLT</sequence>
<name>A0ABS8W4H5_DATST</name>
<comment type="caution">
    <text evidence="2">The sequence shown here is derived from an EMBL/GenBank/DDBJ whole genome shotgun (WGS) entry which is preliminary data.</text>
</comment>
<dbReference type="Proteomes" id="UP000823775">
    <property type="component" value="Unassembled WGS sequence"/>
</dbReference>
<reference evidence="2 3" key="1">
    <citation type="journal article" date="2021" name="BMC Genomics">
        <title>Datura genome reveals duplications of psychoactive alkaloid biosynthetic genes and high mutation rate following tissue culture.</title>
        <authorList>
            <person name="Rajewski A."/>
            <person name="Carter-House D."/>
            <person name="Stajich J."/>
            <person name="Litt A."/>
        </authorList>
    </citation>
    <scope>NUCLEOTIDE SEQUENCE [LARGE SCALE GENOMIC DNA]</scope>
    <source>
        <strain evidence="2">AR-01</strain>
    </source>
</reference>
<feature type="non-terminal residue" evidence="2">
    <location>
        <position position="62"/>
    </location>
</feature>
<evidence type="ECO:0000259" key="1">
    <source>
        <dbReference type="Pfam" id="PF00198"/>
    </source>
</evidence>
<dbReference type="InterPro" id="IPR023213">
    <property type="entry name" value="CAT-like_dom_sf"/>
</dbReference>
<dbReference type="EMBL" id="JACEIK010006659">
    <property type="protein sequence ID" value="MCE2056065.1"/>
    <property type="molecule type" value="Genomic_DNA"/>
</dbReference>
<protein>
    <recommendedName>
        <fullName evidence="1">2-oxoacid dehydrogenase acyltransferase catalytic domain-containing protein</fullName>
    </recommendedName>
</protein>
<dbReference type="Gene3D" id="3.30.559.10">
    <property type="entry name" value="Chloramphenicol acetyltransferase-like domain"/>
    <property type="match status" value="1"/>
</dbReference>
<keyword evidence="3" id="KW-1185">Reference proteome</keyword>
<gene>
    <name evidence="2" type="ORF">HAX54_043983</name>
</gene>
<dbReference type="Pfam" id="PF00198">
    <property type="entry name" value="2-oxoacid_dh"/>
    <property type="match status" value="1"/>
</dbReference>
<proteinExistence type="predicted"/>